<dbReference type="Proteomes" id="UP000199514">
    <property type="component" value="Unassembled WGS sequence"/>
</dbReference>
<organism evidence="1 2">
    <name type="scientific">Flexibacter flexilis DSM 6793</name>
    <dbReference type="NCBI Taxonomy" id="927664"/>
    <lineage>
        <taxon>Bacteria</taxon>
        <taxon>Pseudomonadati</taxon>
        <taxon>Bacteroidota</taxon>
        <taxon>Cytophagia</taxon>
        <taxon>Cytophagales</taxon>
        <taxon>Flexibacteraceae</taxon>
        <taxon>Flexibacter</taxon>
    </lineage>
</organism>
<proteinExistence type="predicted"/>
<dbReference type="RefSeq" id="WP_091506841.1">
    <property type="nucleotide sequence ID" value="NZ_FOLE01000001.1"/>
</dbReference>
<sequence length="60" mass="6957">MREVFKVAEFDSQGKLRLLMQEYASYNEAVLAIEIMPTGVYQVQKVFVKSCDYERSDSTN</sequence>
<dbReference type="AlphaFoldDB" id="A0A1I1DYV4"/>
<dbReference type="EMBL" id="FOLE01000001">
    <property type="protein sequence ID" value="SFB80081.1"/>
    <property type="molecule type" value="Genomic_DNA"/>
</dbReference>
<keyword evidence="2" id="KW-1185">Reference proteome</keyword>
<evidence type="ECO:0000313" key="1">
    <source>
        <dbReference type="EMBL" id="SFB80081.1"/>
    </source>
</evidence>
<gene>
    <name evidence="1" type="ORF">SAMN05421780_101539</name>
</gene>
<dbReference type="STRING" id="927664.SAMN05421780_101539"/>
<reference evidence="1 2" key="1">
    <citation type="submission" date="2016-10" db="EMBL/GenBank/DDBJ databases">
        <authorList>
            <person name="de Groot N.N."/>
        </authorList>
    </citation>
    <scope>NUCLEOTIDE SEQUENCE [LARGE SCALE GENOMIC DNA]</scope>
    <source>
        <strain evidence="1 2">DSM 6793</strain>
    </source>
</reference>
<accession>A0A1I1DYV4</accession>
<evidence type="ECO:0000313" key="2">
    <source>
        <dbReference type="Proteomes" id="UP000199514"/>
    </source>
</evidence>
<name>A0A1I1DYV4_9BACT</name>
<protein>
    <submittedName>
        <fullName evidence="1">Uncharacterized protein</fullName>
    </submittedName>
</protein>